<dbReference type="Proteomes" id="UP001189429">
    <property type="component" value="Unassembled WGS sequence"/>
</dbReference>
<evidence type="ECO:0000256" key="1">
    <source>
        <dbReference type="SAM" id="MobiDB-lite"/>
    </source>
</evidence>
<feature type="region of interest" description="Disordered" evidence="1">
    <location>
        <begin position="244"/>
        <end position="295"/>
    </location>
</feature>
<feature type="region of interest" description="Disordered" evidence="1">
    <location>
        <begin position="194"/>
        <end position="227"/>
    </location>
</feature>
<gene>
    <name evidence="2" type="ORF">PCOR1329_LOCUS29614</name>
</gene>
<feature type="compositionally biased region" description="Polar residues" evidence="1">
    <location>
        <begin position="274"/>
        <end position="283"/>
    </location>
</feature>
<feature type="region of interest" description="Disordered" evidence="1">
    <location>
        <begin position="54"/>
        <end position="81"/>
    </location>
</feature>
<sequence length="463" mass="50258">MIDRRRPASREGSKPVGLGVYGRDWQITTAELSLAMRFAMGRSLDDMIRDGRATSTAVAEPEEEAPALQPQAKPSASVSASMEIPGEWAHGRGKLPDASPPHWRNLATSDGLGEGAVDETDFDTFAICSGLGLAKAGVGARCSRLETGLASVDQDASVHELCCRMMHLLLTFAQLNASELAGAELARRRLQMAEHRRRDRALTTSRGDELSRGPHLHPGTGGARGQARVAPALLALATDERRAEGAVLRGRRKSKEERFEPRGDSLASGGADQPRSSSTQSTADRPEGRRQPSVELRSCEALPALNFLSGRAGGDGFDELSAAQVAGLDSLRDCLESFDPPTSAPRRLIQSCAARSRARSAPDGGVAAPCSDSRMCGPANLFSESVRDLWQNWDRHLLRPRDEWRADVHPHVDSRLKNSPTLRAKFLHDLHRADMLHYTSERKRAMAPAFVGMRDGGGKRRMT</sequence>
<evidence type="ECO:0000313" key="3">
    <source>
        <dbReference type="Proteomes" id="UP001189429"/>
    </source>
</evidence>
<reference evidence="2" key="1">
    <citation type="submission" date="2023-10" db="EMBL/GenBank/DDBJ databases">
        <authorList>
            <person name="Chen Y."/>
            <person name="Shah S."/>
            <person name="Dougan E. K."/>
            <person name="Thang M."/>
            <person name="Chan C."/>
        </authorList>
    </citation>
    <scope>NUCLEOTIDE SEQUENCE [LARGE SCALE GENOMIC DNA]</scope>
</reference>
<comment type="caution">
    <text evidence="2">The sequence shown here is derived from an EMBL/GenBank/DDBJ whole genome shotgun (WGS) entry which is preliminary data.</text>
</comment>
<feature type="compositionally biased region" description="Basic and acidic residues" evidence="1">
    <location>
        <begin position="254"/>
        <end position="263"/>
    </location>
</feature>
<proteinExistence type="predicted"/>
<evidence type="ECO:0000313" key="2">
    <source>
        <dbReference type="EMBL" id="CAK0831254.1"/>
    </source>
</evidence>
<dbReference type="EMBL" id="CAUYUJ010011159">
    <property type="protein sequence ID" value="CAK0831254.1"/>
    <property type="molecule type" value="Genomic_DNA"/>
</dbReference>
<accession>A0ABN9SHT3</accession>
<keyword evidence="3" id="KW-1185">Reference proteome</keyword>
<organism evidence="2 3">
    <name type="scientific">Prorocentrum cordatum</name>
    <dbReference type="NCBI Taxonomy" id="2364126"/>
    <lineage>
        <taxon>Eukaryota</taxon>
        <taxon>Sar</taxon>
        <taxon>Alveolata</taxon>
        <taxon>Dinophyceae</taxon>
        <taxon>Prorocentrales</taxon>
        <taxon>Prorocentraceae</taxon>
        <taxon>Prorocentrum</taxon>
    </lineage>
</organism>
<protein>
    <submittedName>
        <fullName evidence="2">Uncharacterized protein</fullName>
    </submittedName>
</protein>
<name>A0ABN9SHT3_9DINO</name>